<accession>A0A2U8P0V5</accession>
<dbReference type="OrthoDB" id="8244227at2"/>
<protein>
    <submittedName>
        <fullName evidence="1">Uncharacterized protein</fullName>
    </submittedName>
</protein>
<evidence type="ECO:0000313" key="1">
    <source>
        <dbReference type="EMBL" id="AWL91314.1"/>
    </source>
</evidence>
<dbReference type="AlphaFoldDB" id="A0A2U8P0V5"/>
<reference evidence="1 2" key="2">
    <citation type="journal article" date="2017" name="Syst. Appl. Microbiol.">
        <title>Soybeans inoculated with root zone soils of Canadian native legumes harbour diverse and novel Bradyrhizobium spp. that possess agricultural potential.</title>
        <authorList>
            <person name="Bromfield E.S.P."/>
            <person name="Cloutier S."/>
            <person name="Tambong J.T."/>
            <person name="Tran Thi T.V."/>
        </authorList>
    </citation>
    <scope>NUCLEOTIDE SEQUENCE [LARGE SCALE GENOMIC DNA]</scope>
    <source>
        <strain evidence="1 2">OO99</strain>
    </source>
</reference>
<gene>
    <name evidence="1" type="ORF">CIT37_02615</name>
</gene>
<proteinExistence type="predicted"/>
<sequence length="132" mass="14244">MCNAIAWDLMHFHSVARGWIGTHMAVLASSKIVQLDVTGVSTLSGIFLAGIFPHVLPFGSDESTQGAEYEGFTARFNSLKVQFGSSVSIPRASAILRRNDGIVPFTCDPGQRAIWRYGASTQSPRDPTGRCA</sequence>
<dbReference type="Proteomes" id="UP000215703">
    <property type="component" value="Chromosome"/>
</dbReference>
<organism evidence="1 2">
    <name type="scientific">Bradyrhizobium ottawaense</name>
    <dbReference type="NCBI Taxonomy" id="931866"/>
    <lineage>
        <taxon>Bacteria</taxon>
        <taxon>Pseudomonadati</taxon>
        <taxon>Pseudomonadota</taxon>
        <taxon>Alphaproteobacteria</taxon>
        <taxon>Hyphomicrobiales</taxon>
        <taxon>Nitrobacteraceae</taxon>
        <taxon>Bradyrhizobium</taxon>
    </lineage>
</organism>
<reference evidence="1 2" key="1">
    <citation type="journal article" date="2014" name="Int. J. Syst. Evol. Microbiol.">
        <title>Bradyrhizobium ottawaense sp. nov., a symbiotic nitrogen fixing bacterium from root nodules of soybeans in Canada.</title>
        <authorList>
            <person name="Yu X."/>
            <person name="Cloutier S."/>
            <person name="Tambong J.T."/>
            <person name="Bromfield E.S."/>
        </authorList>
    </citation>
    <scope>NUCLEOTIDE SEQUENCE [LARGE SCALE GENOMIC DNA]</scope>
    <source>
        <strain evidence="1 2">OO99</strain>
    </source>
</reference>
<evidence type="ECO:0000313" key="2">
    <source>
        <dbReference type="Proteomes" id="UP000215703"/>
    </source>
</evidence>
<name>A0A2U8P0V5_9BRAD</name>
<dbReference type="EMBL" id="CP029425">
    <property type="protein sequence ID" value="AWL91314.1"/>
    <property type="molecule type" value="Genomic_DNA"/>
</dbReference>